<dbReference type="eggNOG" id="ENOG503357S">
    <property type="taxonomic scope" value="Bacteria"/>
</dbReference>
<reference evidence="2 3" key="1">
    <citation type="journal article" date="2015" name="Antonie Van Leeuwenhoek">
        <title>Pseudooceanicola atlanticus gen. nov. sp. nov., isolated from surface seawater of the Atlantic Ocean and reclassification of Oceanicola batsensis, Oceanicola marinus, Oceanicola nitratireducens, Oceanicola nanhaiensis, Oceanicola antarcticus and Oceanicola flagellatus, as Pseudooceanicola batsensis comb. nov., Pseudooceanicola marinus comb. nov., Pseudooceanicola nitratireducens comb. nov., Pseudooceanicola nanhaiensis comb. nov., Pseudooceanicola antarcticus comb. nov., and Pseudooceanicola flagellatus comb. nov.</title>
        <authorList>
            <person name="Lai Q."/>
            <person name="Li G."/>
            <person name="Liu X."/>
            <person name="Du Y."/>
            <person name="Sun F."/>
            <person name="Shao Z."/>
        </authorList>
    </citation>
    <scope>NUCLEOTIDE SEQUENCE [LARGE SCALE GENOMIC DNA]</scope>
    <source>
        <strain evidence="2 3">22II-s11g</strain>
    </source>
</reference>
<keyword evidence="1" id="KW-1133">Transmembrane helix</keyword>
<keyword evidence="1" id="KW-0812">Transmembrane</keyword>
<feature type="transmembrane region" description="Helical" evidence="1">
    <location>
        <begin position="20"/>
        <end position="42"/>
    </location>
</feature>
<accession>A0A0A0EHE4</accession>
<keyword evidence="1" id="KW-0472">Membrane</keyword>
<dbReference type="STRING" id="1461694.ATO9_05870"/>
<evidence type="ECO:0000313" key="2">
    <source>
        <dbReference type="EMBL" id="KGM49548.1"/>
    </source>
</evidence>
<organism evidence="2 3">
    <name type="scientific">Pseudooceanicola atlanticus</name>
    <dbReference type="NCBI Taxonomy" id="1461694"/>
    <lineage>
        <taxon>Bacteria</taxon>
        <taxon>Pseudomonadati</taxon>
        <taxon>Pseudomonadota</taxon>
        <taxon>Alphaproteobacteria</taxon>
        <taxon>Rhodobacterales</taxon>
        <taxon>Paracoccaceae</taxon>
        <taxon>Pseudooceanicola</taxon>
    </lineage>
</organism>
<gene>
    <name evidence="2" type="ORF">ATO9_05870</name>
</gene>
<dbReference type="EMBL" id="AQQX01000002">
    <property type="protein sequence ID" value="KGM49548.1"/>
    <property type="molecule type" value="Genomic_DNA"/>
</dbReference>
<dbReference type="RefSeq" id="WP_043746591.1">
    <property type="nucleotide sequence ID" value="NZ_AQQX01000002.1"/>
</dbReference>
<evidence type="ECO:0008006" key="4">
    <source>
        <dbReference type="Google" id="ProtNLM"/>
    </source>
</evidence>
<keyword evidence="3" id="KW-1185">Reference proteome</keyword>
<dbReference type="Proteomes" id="UP000030004">
    <property type="component" value="Unassembled WGS sequence"/>
</dbReference>
<dbReference type="OrthoDB" id="7873328at2"/>
<dbReference type="AlphaFoldDB" id="A0A0A0EHE4"/>
<comment type="caution">
    <text evidence="2">The sequence shown here is derived from an EMBL/GenBank/DDBJ whole genome shotgun (WGS) entry which is preliminary data.</text>
</comment>
<proteinExistence type="predicted"/>
<evidence type="ECO:0000256" key="1">
    <source>
        <dbReference type="SAM" id="Phobius"/>
    </source>
</evidence>
<evidence type="ECO:0000313" key="3">
    <source>
        <dbReference type="Proteomes" id="UP000030004"/>
    </source>
</evidence>
<sequence length="130" mass="14640">MKKLLHRFRTGEDGTATIESVLWIPIFVWILVLIVNASMIIFEKNQAYRIVQNANRILSTGYMQTEAEVESYIAAQLQDIAPSASVTTTIANGVVTSDVSYQVSDVFMPHVVTELLNVWVTISAQHFMEY</sequence>
<name>A0A0A0EHE4_9RHOB</name>
<protein>
    <recommendedName>
        <fullName evidence="4">Pilus assembly protein TadE</fullName>
    </recommendedName>
</protein>